<comment type="caution">
    <text evidence="1">The sequence shown here is derived from an EMBL/GenBank/DDBJ whole genome shotgun (WGS) entry which is preliminary data.</text>
</comment>
<proteinExistence type="predicted"/>
<sequence length="111" mass="12923">MKTLLINPPQTFFPGETKENMMNTVEFALMLKRKYDVGMHMLFATPSYGTRLYEECNKKGYIRGSLTPRAFAEVRQNWGLPLIETEEFTAMDVKEIASRAMKTYKRISICR</sequence>
<protein>
    <submittedName>
        <fullName evidence="1">Uncharacterized protein</fullName>
    </submittedName>
</protein>
<evidence type="ECO:0000313" key="1">
    <source>
        <dbReference type="EMBL" id="GAI47942.1"/>
    </source>
</evidence>
<name>X1NV63_9ZZZZ</name>
<accession>X1NV63</accession>
<gene>
    <name evidence="1" type="ORF">S06H3_55808</name>
</gene>
<dbReference type="AlphaFoldDB" id="X1NV63"/>
<reference evidence="1" key="1">
    <citation type="journal article" date="2014" name="Front. Microbiol.">
        <title>High frequency of phylogenetically diverse reductive dehalogenase-homologous genes in deep subseafloor sedimentary metagenomes.</title>
        <authorList>
            <person name="Kawai M."/>
            <person name="Futagami T."/>
            <person name="Toyoda A."/>
            <person name="Takaki Y."/>
            <person name="Nishi S."/>
            <person name="Hori S."/>
            <person name="Arai W."/>
            <person name="Tsubouchi T."/>
            <person name="Morono Y."/>
            <person name="Uchiyama I."/>
            <person name="Ito T."/>
            <person name="Fujiyama A."/>
            <person name="Inagaki F."/>
            <person name="Takami H."/>
        </authorList>
    </citation>
    <scope>NUCLEOTIDE SEQUENCE</scope>
    <source>
        <strain evidence="1">Expedition CK06-06</strain>
    </source>
</reference>
<organism evidence="1">
    <name type="scientific">marine sediment metagenome</name>
    <dbReference type="NCBI Taxonomy" id="412755"/>
    <lineage>
        <taxon>unclassified sequences</taxon>
        <taxon>metagenomes</taxon>
        <taxon>ecological metagenomes</taxon>
    </lineage>
</organism>
<dbReference type="EMBL" id="BARV01035818">
    <property type="protein sequence ID" value="GAI47942.1"/>
    <property type="molecule type" value="Genomic_DNA"/>
</dbReference>